<sequence>MSNEISNNLSDENITNQQNQEQHGQQPNMYIPYAHQHYPFVYGNNQYINQPLQPQVHNNNTPINYNSNNNIYYQQISQQQTYPLYYASQQSFIQPLPGNFANSLPQQLNTTPMIEPTNKGQNLTINGYDVTKTLPTKTNHTASITMPVSESLVDRINSYNNAVTSQVNNNDGTIMTTYKLKQNTIRKNNPNKVNKNTVKRDTHKNPLKKINKNKHLEQIVSNNSKDTQSNVHGSTNKKEYVKGEESLYLKEIINNDTEGTNVTNKTANPIVIPGTKITLSSEKEILQWREERKKMWLLKISNKKDEHAKTLGIDLIKDQDKLDNNKNIFREARKDKEFIEKITNQVRRYNPKPNLTLSILQKEQKLENLKILNFIKELGDAGYLDHELTQMERNKLFPKHNRYVNKSTHRYNNTEGNPKGSTYINKHHYNNKGNRNDNEP</sequence>
<feature type="compositionally biased region" description="Polar residues" evidence="1">
    <location>
        <begin position="410"/>
        <end position="424"/>
    </location>
</feature>
<protein>
    <recommendedName>
        <fullName evidence="2">FMR1-interacting protein 1 conserved domain-containing protein</fullName>
    </recommendedName>
</protein>
<dbReference type="InterPro" id="IPR019496">
    <property type="entry name" value="NUFIP1_cons_dom"/>
</dbReference>
<evidence type="ECO:0000313" key="3">
    <source>
        <dbReference type="EMBL" id="SSD60196.1"/>
    </source>
</evidence>
<organism evidence="3 4">
    <name type="scientific">Saccharomycodes ludwigii</name>
    <dbReference type="NCBI Taxonomy" id="36035"/>
    <lineage>
        <taxon>Eukaryota</taxon>
        <taxon>Fungi</taxon>
        <taxon>Dikarya</taxon>
        <taxon>Ascomycota</taxon>
        <taxon>Saccharomycotina</taxon>
        <taxon>Saccharomycetes</taxon>
        <taxon>Saccharomycodales</taxon>
        <taxon>Saccharomycodaceae</taxon>
        <taxon>Saccharomycodes</taxon>
    </lineage>
</organism>
<keyword evidence="4" id="KW-1185">Reference proteome</keyword>
<evidence type="ECO:0000259" key="2">
    <source>
        <dbReference type="Pfam" id="PF10453"/>
    </source>
</evidence>
<dbReference type="Proteomes" id="UP000262825">
    <property type="component" value="Unassembled WGS sequence"/>
</dbReference>
<feature type="compositionally biased region" description="Polar residues" evidence="1">
    <location>
        <begin position="1"/>
        <end position="15"/>
    </location>
</feature>
<feature type="region of interest" description="Disordered" evidence="1">
    <location>
        <begin position="404"/>
        <end position="440"/>
    </location>
</feature>
<proteinExistence type="predicted"/>
<dbReference type="EMBL" id="UFAJ01000293">
    <property type="protein sequence ID" value="SSD60196.1"/>
    <property type="molecule type" value="Genomic_DNA"/>
</dbReference>
<dbReference type="Pfam" id="PF10453">
    <property type="entry name" value="NUFIP1"/>
    <property type="match status" value="1"/>
</dbReference>
<evidence type="ECO:0000256" key="1">
    <source>
        <dbReference type="SAM" id="MobiDB-lite"/>
    </source>
</evidence>
<gene>
    <name evidence="3" type="ORF">SCODWIG_01957</name>
</gene>
<dbReference type="AlphaFoldDB" id="A0A376B674"/>
<feature type="region of interest" description="Disordered" evidence="1">
    <location>
        <begin position="1"/>
        <end position="24"/>
    </location>
</feature>
<evidence type="ECO:0000313" key="4">
    <source>
        <dbReference type="Proteomes" id="UP000262825"/>
    </source>
</evidence>
<reference evidence="4" key="1">
    <citation type="submission" date="2018-06" db="EMBL/GenBank/DDBJ databases">
        <authorList>
            <person name="Guldener U."/>
        </authorList>
    </citation>
    <scope>NUCLEOTIDE SEQUENCE [LARGE SCALE GENOMIC DNA]</scope>
    <source>
        <strain evidence="4">UTAD17</strain>
    </source>
</reference>
<accession>A0A376B674</accession>
<feature type="domain" description="FMR1-interacting protein 1 conserved" evidence="2">
    <location>
        <begin position="266"/>
        <end position="312"/>
    </location>
</feature>
<dbReference type="VEuPathDB" id="FungiDB:SCODWIG_01957"/>
<name>A0A376B674_9ASCO</name>
<dbReference type="Gene3D" id="6.10.250.1790">
    <property type="match status" value="1"/>
</dbReference>